<accession>A0A1C7MQX6</accession>
<feature type="compositionally biased region" description="Low complexity" evidence="2">
    <location>
        <begin position="231"/>
        <end position="245"/>
    </location>
</feature>
<dbReference type="GO" id="GO:0034501">
    <property type="term" value="P:protein localization to kinetochore"/>
    <property type="evidence" value="ECO:0007669"/>
    <property type="project" value="TreeGrafter"/>
</dbReference>
<dbReference type="Pfam" id="PF18210">
    <property type="entry name" value="Knl1_RWD_C"/>
    <property type="match status" value="1"/>
</dbReference>
<keyword evidence="1" id="KW-0175">Coiled coil</keyword>
<organism evidence="4 5">
    <name type="scientific">Grifola frondosa</name>
    <name type="common">Maitake</name>
    <name type="synonym">Polyporus frondosus</name>
    <dbReference type="NCBI Taxonomy" id="5627"/>
    <lineage>
        <taxon>Eukaryota</taxon>
        <taxon>Fungi</taxon>
        <taxon>Dikarya</taxon>
        <taxon>Basidiomycota</taxon>
        <taxon>Agaricomycotina</taxon>
        <taxon>Agaricomycetes</taxon>
        <taxon>Polyporales</taxon>
        <taxon>Grifolaceae</taxon>
        <taxon>Grifola</taxon>
    </lineage>
</organism>
<proteinExistence type="predicted"/>
<dbReference type="Pfam" id="PF08317">
    <property type="entry name" value="Spc7"/>
    <property type="match status" value="1"/>
</dbReference>
<dbReference type="InterPro" id="IPR013253">
    <property type="entry name" value="Spc7_domain"/>
</dbReference>
<evidence type="ECO:0000259" key="3">
    <source>
        <dbReference type="SMART" id="SM00787"/>
    </source>
</evidence>
<feature type="compositionally biased region" description="Basic and acidic residues" evidence="2">
    <location>
        <begin position="617"/>
        <end position="627"/>
    </location>
</feature>
<feature type="domain" description="Spc7 kinetochore protein" evidence="3">
    <location>
        <begin position="893"/>
        <end position="1222"/>
    </location>
</feature>
<feature type="region of interest" description="Disordered" evidence="2">
    <location>
        <begin position="126"/>
        <end position="180"/>
    </location>
</feature>
<keyword evidence="5" id="KW-1185">Reference proteome</keyword>
<feature type="coiled-coil region" evidence="1">
    <location>
        <begin position="1116"/>
        <end position="1196"/>
    </location>
</feature>
<dbReference type="SMART" id="SM00787">
    <property type="entry name" value="Spc7"/>
    <property type="match status" value="1"/>
</dbReference>
<protein>
    <submittedName>
        <fullName evidence="4">Kinetochore protein spc7</fullName>
    </submittedName>
</protein>
<dbReference type="PANTHER" id="PTHR28260">
    <property type="entry name" value="SPINDLE POLE BODY COMPONENT SPC105"/>
    <property type="match status" value="1"/>
</dbReference>
<feature type="compositionally biased region" description="Low complexity" evidence="2">
    <location>
        <begin position="795"/>
        <end position="807"/>
    </location>
</feature>
<feature type="compositionally biased region" description="Low complexity" evidence="2">
    <location>
        <begin position="128"/>
        <end position="146"/>
    </location>
</feature>
<dbReference type="OrthoDB" id="5592879at2759"/>
<feature type="region of interest" description="Disordered" evidence="2">
    <location>
        <begin position="277"/>
        <end position="310"/>
    </location>
</feature>
<feature type="region of interest" description="Disordered" evidence="2">
    <location>
        <begin position="340"/>
        <end position="375"/>
    </location>
</feature>
<dbReference type="PANTHER" id="PTHR28260:SF1">
    <property type="entry name" value="SPINDLE POLE BODY COMPONENT SPC105"/>
    <property type="match status" value="1"/>
</dbReference>
<feature type="compositionally biased region" description="Pro residues" evidence="2">
    <location>
        <begin position="561"/>
        <end position="578"/>
    </location>
</feature>
<feature type="region of interest" description="Disordered" evidence="2">
    <location>
        <begin position="55"/>
        <end position="82"/>
    </location>
</feature>
<dbReference type="GO" id="GO:1990758">
    <property type="term" value="P:mitotic sister chromatid biorientation"/>
    <property type="evidence" value="ECO:0007669"/>
    <property type="project" value="TreeGrafter"/>
</dbReference>
<feature type="compositionally biased region" description="Low complexity" evidence="2">
    <location>
        <begin position="646"/>
        <end position="662"/>
    </location>
</feature>
<feature type="compositionally biased region" description="Acidic residues" evidence="2">
    <location>
        <begin position="199"/>
        <end position="213"/>
    </location>
</feature>
<dbReference type="STRING" id="5627.A0A1C7MQX6"/>
<reference evidence="4 5" key="1">
    <citation type="submission" date="2016-03" db="EMBL/GenBank/DDBJ databases">
        <title>Whole genome sequencing of Grifola frondosa 9006-11.</title>
        <authorList>
            <person name="Min B."/>
            <person name="Park H."/>
            <person name="Kim J.-G."/>
            <person name="Cho H."/>
            <person name="Oh Y.-L."/>
            <person name="Kong W.-S."/>
            <person name="Choi I.-G."/>
        </authorList>
    </citation>
    <scope>NUCLEOTIDE SEQUENCE [LARGE SCALE GENOMIC DNA]</scope>
    <source>
        <strain evidence="4 5">9006-11</strain>
    </source>
</reference>
<gene>
    <name evidence="4" type="primary">spc7</name>
    <name evidence="4" type="ORF">A0H81_00388</name>
</gene>
<dbReference type="GO" id="GO:0007094">
    <property type="term" value="P:mitotic spindle assembly checkpoint signaling"/>
    <property type="evidence" value="ECO:0007669"/>
    <property type="project" value="TreeGrafter"/>
</dbReference>
<evidence type="ECO:0000256" key="1">
    <source>
        <dbReference type="SAM" id="Coils"/>
    </source>
</evidence>
<feature type="compositionally biased region" description="Polar residues" evidence="2">
    <location>
        <begin position="247"/>
        <end position="258"/>
    </location>
</feature>
<evidence type="ECO:0000256" key="2">
    <source>
        <dbReference type="SAM" id="MobiDB-lite"/>
    </source>
</evidence>
<feature type="compositionally biased region" description="Polar residues" evidence="2">
    <location>
        <begin position="59"/>
        <end position="82"/>
    </location>
</feature>
<feature type="compositionally biased region" description="Basic residues" evidence="2">
    <location>
        <begin position="1"/>
        <end position="12"/>
    </location>
</feature>
<feature type="compositionally biased region" description="Polar residues" evidence="2">
    <location>
        <begin position="289"/>
        <end position="306"/>
    </location>
</feature>
<name>A0A1C7MQX6_GRIFR</name>
<comment type="caution">
    <text evidence="4">The sequence shown here is derived from an EMBL/GenBank/DDBJ whole genome shotgun (WGS) entry which is preliminary data.</text>
</comment>
<dbReference type="EMBL" id="LUGG01000001">
    <property type="protein sequence ID" value="OBZ79248.1"/>
    <property type="molecule type" value="Genomic_DNA"/>
</dbReference>
<sequence length="1399" mass="151775">MSQKISPHRRRSLAVLSQGSSARSGPLSRRRRAYSIAPGEKLSPAARARRLLVPRKSILKTSVNPASQDATTQPDNTETSAFITPDDTGVTQSMEFTQIAPAASRKSLARRVSFAEKAYVKLFKVPEQNSSSPAQDSPSQSQDQPNYENAVRRRSAVGRRSSLAYSEYGERSMDMDMDDTAPLPEEFLKQFRTQTNESALEDDDFTDDDDDEEDMEVTEAIAMNINRKRSLSLGGPSFPGRGRSSIAPLTSSQSYSENQPPPRLQILHLPRHVEGQSYEHDQAEEDQDLTTSSSRSFVTEGSSGEDTQPMEFTIPISRSLREPKPPTEAWLKLRAMTHAGAEPYEPPPPESDDDDGFDQPSYSHAAEDRGEEPMELTDAVTRLLKARSSLGLPPLSADTTDGGSFVQEEQFQDDTFTSTEDSFADDDVVGAGDHTVNLTSLRMSLGTLDSTMDETDVYDEAAVNVPINAPTSDQPSFVPTTAAATSTTSTLQLLPLPLLYPTVSSNQALPSVFSAPQPVKGSVFSAPSAATNIFVPVSAPRSPGKPPAPATVPKPFTFGIPRPPSPAKATVVPPPAKSPAPSSSTASRLPVHKGTAAFALPSTPKSPLKRPAPSDADDARNKEDRPSSAKRPAVGKLSPSKKAAFERPAQSAAAPALANRRSSMARRPSGYFAQRKSLGAGVLPPNLSATGEGRGGTPKKTAGPGLGLGRARASMGATPSGAGLGLNPPGIGIQGTTAEGGENGPLYPDVARIAVEGPPTPSRVRSPAPASVQAKVCERESLRQAIAAPSATRGSPAPASPRIASPSVRDGKPGVVNSSATAAQRLKSPVASRPFLSGSPVSQSVAIQPPAVIEEEYEEGDMELDTTTERATIPTTPTRSIVSQQWREGLQGEDAYDDDEGPPISIEQFFAMTGVRFMDELTTPKPRRSTVLPGQLRPRPRRRSSVEPGSATAGEEEPIPLSEFAIAMAVDVPRLELYSAVAKDLTGWIEESKKICLQAEEEAQKVTPSLFREFAASDESEQAILLHQLKLIKANNMGTAKSQWYDWKLQWVEQLYSTAAHGFSNLESDARTLALINQDAQNILPALREEYAQVLALLEQEQADIDEIEHSDHDYLNELKTTIAEQSTELETFRTDVSGEKAKLERLKEKLAEIEAQKEEASAAIAQDQHIIHIQKESTSSEIFKLKDELEALQELHLWRATKITADLVQFVYDSRYQVSIPCTYYCPIPSQVTACKLKAARMKERDPFPQFTNLVLRTAQELIVAHEHITIKKIVECLGDFWSSCAQLRSQLVFLAIKYPLTVETIETEMSLALKATATVLFPHSKGKAFISFLLDKETYSRWPMSIDSLKSEVQIAYGNIQRDAIHNAVLGRLAQANAADNHGCLLDACIEATEQYD</sequence>
<feature type="region of interest" description="Disordered" evidence="2">
    <location>
        <begin position="920"/>
        <end position="957"/>
    </location>
</feature>
<dbReference type="InterPro" id="IPR033338">
    <property type="entry name" value="Spc105/Spc7"/>
</dbReference>
<dbReference type="OMA" id="WRMKLQE"/>
<evidence type="ECO:0000313" key="5">
    <source>
        <dbReference type="Proteomes" id="UP000092993"/>
    </source>
</evidence>
<feature type="compositionally biased region" description="Pro residues" evidence="2">
    <location>
        <begin position="543"/>
        <end position="552"/>
    </location>
</feature>
<evidence type="ECO:0000313" key="4">
    <source>
        <dbReference type="EMBL" id="OBZ79248.1"/>
    </source>
</evidence>
<dbReference type="Proteomes" id="UP000092993">
    <property type="component" value="Unassembled WGS sequence"/>
</dbReference>
<dbReference type="GO" id="GO:0000776">
    <property type="term" value="C:kinetochore"/>
    <property type="evidence" value="ECO:0007669"/>
    <property type="project" value="TreeGrafter"/>
</dbReference>
<feature type="region of interest" description="Disordered" evidence="2">
    <location>
        <begin position="193"/>
        <end position="213"/>
    </location>
</feature>
<feature type="region of interest" description="Disordered" evidence="2">
    <location>
        <begin position="1"/>
        <end position="41"/>
    </location>
</feature>
<dbReference type="InterPro" id="IPR040850">
    <property type="entry name" value="Knl1_RWD_C"/>
</dbReference>
<feature type="region of interest" description="Disordered" evidence="2">
    <location>
        <begin position="537"/>
        <end position="842"/>
    </location>
</feature>
<feature type="region of interest" description="Disordered" evidence="2">
    <location>
        <begin position="228"/>
        <end position="263"/>
    </location>
</feature>